<dbReference type="AlphaFoldDB" id="A0A915KH17"/>
<evidence type="ECO:0000313" key="1">
    <source>
        <dbReference type="Proteomes" id="UP000887565"/>
    </source>
</evidence>
<sequence length="133" mass="15588">MLPKQTSTLKLGPRKIKKYPTPDKPTIFAKRIIRKINVRVDTAVLVTHYSPLFADHLDNGRMEFFPYHHQKPTDSWRPVGGRKADYCGFIEQNLKKNSLIGELTIHKKFSSSSTEIFWFKSLRVHLKEINYRC</sequence>
<accession>A0A915KH17</accession>
<organism evidence="1 2">
    <name type="scientific">Romanomermis culicivorax</name>
    <name type="common">Nematode worm</name>
    <dbReference type="NCBI Taxonomy" id="13658"/>
    <lineage>
        <taxon>Eukaryota</taxon>
        <taxon>Metazoa</taxon>
        <taxon>Ecdysozoa</taxon>
        <taxon>Nematoda</taxon>
        <taxon>Enoplea</taxon>
        <taxon>Dorylaimia</taxon>
        <taxon>Mermithida</taxon>
        <taxon>Mermithoidea</taxon>
        <taxon>Mermithidae</taxon>
        <taxon>Romanomermis</taxon>
    </lineage>
</organism>
<name>A0A915KH17_ROMCU</name>
<keyword evidence="1" id="KW-1185">Reference proteome</keyword>
<dbReference type="WBParaSite" id="nRc.2.0.1.t37276-RA">
    <property type="protein sequence ID" value="nRc.2.0.1.t37276-RA"/>
    <property type="gene ID" value="nRc.2.0.1.g37276"/>
</dbReference>
<dbReference type="Proteomes" id="UP000887565">
    <property type="component" value="Unplaced"/>
</dbReference>
<proteinExistence type="predicted"/>
<protein>
    <submittedName>
        <fullName evidence="2">Uncharacterized protein</fullName>
    </submittedName>
</protein>
<evidence type="ECO:0000313" key="2">
    <source>
        <dbReference type="WBParaSite" id="nRc.2.0.1.t37276-RA"/>
    </source>
</evidence>
<reference evidence="2" key="1">
    <citation type="submission" date="2022-11" db="UniProtKB">
        <authorList>
            <consortium name="WormBaseParasite"/>
        </authorList>
    </citation>
    <scope>IDENTIFICATION</scope>
</reference>